<proteinExistence type="predicted"/>
<feature type="region of interest" description="Disordered" evidence="1">
    <location>
        <begin position="1"/>
        <end position="20"/>
    </location>
</feature>
<dbReference type="GO" id="GO:0004658">
    <property type="term" value="F:propionyl-CoA carboxylase activity"/>
    <property type="evidence" value="ECO:0007669"/>
    <property type="project" value="InterPro"/>
</dbReference>
<reference evidence="3" key="1">
    <citation type="submission" date="2016-10" db="EMBL/GenBank/DDBJ databases">
        <authorList>
            <person name="Varghese N."/>
            <person name="Submissions S."/>
        </authorList>
    </citation>
    <scope>NUCLEOTIDE SEQUENCE [LARGE SCALE GENOMIC DNA]</scope>
    <source>
        <strain evidence="3">DSM 16859</strain>
    </source>
</reference>
<sequence>MSARSEGQSPVFPLQVTKGEPTDEELGALSVVLSAMLAPAPARENVDRTQLSGWKSYWRTIRQPLMHGREAWGSSLR</sequence>
<evidence type="ECO:0000256" key="1">
    <source>
        <dbReference type="SAM" id="MobiDB-lite"/>
    </source>
</evidence>
<dbReference type="STRING" id="64702.SAMN05443377_10378"/>
<dbReference type="GO" id="GO:0003989">
    <property type="term" value="F:acetyl-CoA carboxylase activity"/>
    <property type="evidence" value="ECO:0007669"/>
    <property type="project" value="InterPro"/>
</dbReference>
<dbReference type="RefSeq" id="WP_245725683.1">
    <property type="nucleotide sequence ID" value="NZ_FOGZ01000003.1"/>
</dbReference>
<dbReference type="EMBL" id="FOGZ01000003">
    <property type="protein sequence ID" value="SER59114.1"/>
    <property type="molecule type" value="Genomic_DNA"/>
</dbReference>
<evidence type="ECO:0000313" key="3">
    <source>
        <dbReference type="Proteomes" id="UP000198815"/>
    </source>
</evidence>
<dbReference type="Proteomes" id="UP000198815">
    <property type="component" value="Unassembled WGS sequence"/>
</dbReference>
<dbReference type="Pfam" id="PF13822">
    <property type="entry name" value="ACC_epsilon"/>
    <property type="match status" value="1"/>
</dbReference>
<evidence type="ECO:0000313" key="2">
    <source>
        <dbReference type="EMBL" id="SER59114.1"/>
    </source>
</evidence>
<organism evidence="2 3">
    <name type="scientific">Propionibacterium cyclohexanicum</name>
    <dbReference type="NCBI Taxonomy" id="64702"/>
    <lineage>
        <taxon>Bacteria</taxon>
        <taxon>Bacillati</taxon>
        <taxon>Actinomycetota</taxon>
        <taxon>Actinomycetes</taxon>
        <taxon>Propionibacteriales</taxon>
        <taxon>Propionibacteriaceae</taxon>
        <taxon>Propionibacterium</taxon>
    </lineage>
</organism>
<accession>A0A1H9QF62</accession>
<dbReference type="InterPro" id="IPR032716">
    <property type="entry name" value="ACC_epsilon"/>
</dbReference>
<protein>
    <submittedName>
        <fullName evidence="2">Acyl-CoA carboxylase epsilon subunit</fullName>
    </submittedName>
</protein>
<name>A0A1H9QF62_9ACTN</name>
<dbReference type="AlphaFoldDB" id="A0A1H9QF62"/>
<gene>
    <name evidence="2" type="ORF">SAMN05443377_10378</name>
</gene>
<keyword evidence="3" id="KW-1185">Reference proteome</keyword>